<dbReference type="RefSeq" id="WP_146105479.1">
    <property type="nucleotide sequence ID" value="NZ_BMYG01000007.1"/>
</dbReference>
<evidence type="ECO:0000313" key="2">
    <source>
        <dbReference type="Proteomes" id="UP000239007"/>
    </source>
</evidence>
<reference evidence="1 2" key="1">
    <citation type="submission" date="2016-12" db="EMBL/GenBank/DDBJ databases">
        <title>Diversity of luminous bacteria.</title>
        <authorList>
            <person name="Yoshizawa S."/>
            <person name="Kogure K."/>
        </authorList>
    </citation>
    <scope>NUCLEOTIDE SEQUENCE [LARGE SCALE GENOMIC DNA]</scope>
    <source>
        <strain evidence="1 2">SA4-48</strain>
    </source>
</reference>
<dbReference type="OrthoDB" id="1447491at2"/>
<name>A0A2S7UZ95_9GAMM</name>
<dbReference type="AlphaFoldDB" id="A0A2S7UZ95"/>
<organism evidence="1 2">
    <name type="scientific">Psychrosphaera saromensis</name>
    <dbReference type="NCBI Taxonomy" id="716813"/>
    <lineage>
        <taxon>Bacteria</taxon>
        <taxon>Pseudomonadati</taxon>
        <taxon>Pseudomonadota</taxon>
        <taxon>Gammaproteobacteria</taxon>
        <taxon>Alteromonadales</taxon>
        <taxon>Pseudoalteromonadaceae</taxon>
        <taxon>Psychrosphaera</taxon>
    </lineage>
</organism>
<accession>A0A2S7UZ95</accession>
<sequence length="88" mass="10185">MNRVELKIVLDAEQIKENTYSLVAKDFDPNEVTCLRKKGESWVVYYSERGLQTGKELFKTESEACIHLLELLRSDPTTRSNWKSGFSL</sequence>
<evidence type="ECO:0000313" key="1">
    <source>
        <dbReference type="EMBL" id="PQJ55257.1"/>
    </source>
</evidence>
<keyword evidence="2" id="KW-1185">Reference proteome</keyword>
<comment type="caution">
    <text evidence="1">The sequence shown here is derived from an EMBL/GenBank/DDBJ whole genome shotgun (WGS) entry which is preliminary data.</text>
</comment>
<gene>
    <name evidence="1" type="ORF">BTO11_10410</name>
</gene>
<proteinExistence type="predicted"/>
<dbReference type="Proteomes" id="UP000239007">
    <property type="component" value="Unassembled WGS sequence"/>
</dbReference>
<dbReference type="EMBL" id="MSCH01000003">
    <property type="protein sequence ID" value="PQJ55257.1"/>
    <property type="molecule type" value="Genomic_DNA"/>
</dbReference>
<protein>
    <submittedName>
        <fullName evidence="1">Uncharacterized protein</fullName>
    </submittedName>
</protein>